<reference evidence="1 2" key="1">
    <citation type="submission" date="2016-10" db="EMBL/GenBank/DDBJ databases">
        <authorList>
            <person name="Varghese N."/>
            <person name="Submissions S."/>
        </authorList>
    </citation>
    <scope>NUCLEOTIDE SEQUENCE [LARGE SCALE GENOMIC DNA]</scope>
    <source>
        <strain evidence="1 2">CGMCC 1.12102</strain>
    </source>
</reference>
<dbReference type="AlphaFoldDB" id="A0A1G4XEB7"/>
<gene>
    <name evidence="1" type="ORF">SAMN02927897_00593</name>
</gene>
<protein>
    <submittedName>
        <fullName evidence="1">Uncharacterized protein</fullName>
    </submittedName>
</protein>
<accession>A0A1G4XEB7</accession>
<evidence type="ECO:0000313" key="1">
    <source>
        <dbReference type="EMBL" id="SCX39562.1"/>
    </source>
</evidence>
<organism evidence="1 2">
    <name type="scientific">Kosakonia sacchari</name>
    <dbReference type="NCBI Taxonomy" id="1158459"/>
    <lineage>
        <taxon>Bacteria</taxon>
        <taxon>Pseudomonadati</taxon>
        <taxon>Pseudomonadota</taxon>
        <taxon>Gammaproteobacteria</taxon>
        <taxon>Enterobacterales</taxon>
        <taxon>Enterobacteriaceae</taxon>
        <taxon>Kosakonia</taxon>
    </lineage>
</organism>
<dbReference type="RefSeq" id="WP_139164736.1">
    <property type="nucleotide sequence ID" value="NZ_FMUI01000002.1"/>
</dbReference>
<sequence length="331" mass="37858">MKNEMYLSSFSLLEPDEIFYFYAPHWLNAWEAYLYNQALKSTSASGWAFKRFGTDKDTYAREMIRKPRYIDYLESMEQAADAALQQMTPRDRMLLLKSRAAFIYIDAWGESSVFENITSALHTSMIDTLPKNILKKFSIKNVTCKVRGEKFSLIQAMQLAQDYLHWQVFDFVIICGAYRTIPVLVFSDEDTLAIKGSVKSKQKNGVQLSVERTGCFIFSLRESGLRVSCGKYIAHGNVDDIQREMTKDLSEDDLLTFSGRKENVMRIIPQTCINVVDLNDIYGASGCLTPALSWEYLLNNTHPEKKMRTILSDNFGGYSYFDTLFSSGGKL</sequence>
<comment type="caution">
    <text evidence="1">The sequence shown here is derived from an EMBL/GenBank/DDBJ whole genome shotgun (WGS) entry which is preliminary data.</text>
</comment>
<name>A0A1G4XEB7_9ENTR</name>
<dbReference type="EMBL" id="FMUI01000002">
    <property type="protein sequence ID" value="SCX39562.1"/>
    <property type="molecule type" value="Genomic_DNA"/>
</dbReference>
<proteinExistence type="predicted"/>
<dbReference type="Proteomes" id="UP000183569">
    <property type="component" value="Unassembled WGS sequence"/>
</dbReference>
<evidence type="ECO:0000313" key="2">
    <source>
        <dbReference type="Proteomes" id="UP000183569"/>
    </source>
</evidence>